<name>A0ABN6MSQ6_9BACT</name>
<dbReference type="PANTHER" id="PTHR12599:SF0">
    <property type="entry name" value="PTERIN-4-ALPHA-CARBINOLAMINE DEHYDRATASE"/>
    <property type="match status" value="1"/>
</dbReference>
<comment type="catalytic activity">
    <reaction evidence="1 4">
        <text>(4aS,6R)-4a-hydroxy-L-erythro-5,6,7,8-tetrahydrobiopterin = (6R)-L-erythro-6,7-dihydrobiopterin + H2O</text>
        <dbReference type="Rhea" id="RHEA:11920"/>
        <dbReference type="ChEBI" id="CHEBI:15377"/>
        <dbReference type="ChEBI" id="CHEBI:15642"/>
        <dbReference type="ChEBI" id="CHEBI:43120"/>
        <dbReference type="EC" id="4.2.1.96"/>
    </reaction>
</comment>
<proteinExistence type="inferred from homology"/>
<dbReference type="Gene3D" id="3.30.1360.20">
    <property type="entry name" value="Transcriptional coactivator/pterin dehydratase"/>
    <property type="match status" value="1"/>
</dbReference>
<dbReference type="PANTHER" id="PTHR12599">
    <property type="entry name" value="PTERIN-4-ALPHA-CARBINOLAMINE DEHYDRATASE"/>
    <property type="match status" value="1"/>
</dbReference>
<dbReference type="CDD" id="cd00913">
    <property type="entry name" value="PCD_DCoH_subfamily_a"/>
    <property type="match status" value="1"/>
</dbReference>
<evidence type="ECO:0000256" key="4">
    <source>
        <dbReference type="HAMAP-Rule" id="MF_00434"/>
    </source>
</evidence>
<dbReference type="EMBL" id="AP025591">
    <property type="protein sequence ID" value="BDG03987.1"/>
    <property type="molecule type" value="Genomic_DNA"/>
</dbReference>
<evidence type="ECO:0000256" key="3">
    <source>
        <dbReference type="ARBA" id="ARBA00023239"/>
    </source>
</evidence>
<evidence type="ECO:0000313" key="6">
    <source>
        <dbReference type="Proteomes" id="UP001162891"/>
    </source>
</evidence>
<keyword evidence="3 4" id="KW-0456">Lyase</keyword>
<protein>
    <recommendedName>
        <fullName evidence="4">Putative pterin-4-alpha-carbinolamine dehydratase</fullName>
        <shortName evidence="4">PHS</shortName>
        <ecNumber evidence="4">4.2.1.96</ecNumber>
    </recommendedName>
    <alternativeName>
        <fullName evidence="4">4-alpha-hydroxy-tetrahydropterin dehydratase</fullName>
    </alternativeName>
    <alternativeName>
        <fullName evidence="4">Pterin carbinolamine dehydratase</fullName>
        <shortName evidence="4">PCD</shortName>
    </alternativeName>
</protein>
<dbReference type="Pfam" id="PF01329">
    <property type="entry name" value="Pterin_4a"/>
    <property type="match status" value="1"/>
</dbReference>
<dbReference type="HAMAP" id="MF_00434">
    <property type="entry name" value="Pterin_4_alpha"/>
    <property type="match status" value="1"/>
</dbReference>
<evidence type="ECO:0000256" key="2">
    <source>
        <dbReference type="ARBA" id="ARBA00006472"/>
    </source>
</evidence>
<reference evidence="6" key="1">
    <citation type="journal article" date="2022" name="Int. J. Syst. Evol. Microbiol.">
        <title>Anaeromyxobacter oryzae sp. nov., Anaeromyxobacter diazotrophicus sp. nov. and Anaeromyxobacter paludicola sp. nov., isolated from paddy soils.</title>
        <authorList>
            <person name="Itoh H."/>
            <person name="Xu Z."/>
            <person name="Mise K."/>
            <person name="Masuda Y."/>
            <person name="Ushijima N."/>
            <person name="Hayakawa C."/>
            <person name="Shiratori Y."/>
            <person name="Senoo K."/>
        </authorList>
    </citation>
    <scope>NUCLEOTIDE SEQUENCE [LARGE SCALE GENOMIC DNA]</scope>
    <source>
        <strain evidence="6">Red232</strain>
    </source>
</reference>
<evidence type="ECO:0000313" key="5">
    <source>
        <dbReference type="EMBL" id="BDG03987.1"/>
    </source>
</evidence>
<gene>
    <name evidence="5" type="ORF">AMOR_29830</name>
</gene>
<organism evidence="5 6">
    <name type="scientific">Anaeromyxobacter oryzae</name>
    <dbReference type="NCBI Taxonomy" id="2918170"/>
    <lineage>
        <taxon>Bacteria</taxon>
        <taxon>Pseudomonadati</taxon>
        <taxon>Myxococcota</taxon>
        <taxon>Myxococcia</taxon>
        <taxon>Myxococcales</taxon>
        <taxon>Cystobacterineae</taxon>
        <taxon>Anaeromyxobacteraceae</taxon>
        <taxon>Anaeromyxobacter</taxon>
    </lineage>
</organism>
<dbReference type="NCBIfam" id="NF002017">
    <property type="entry name" value="PRK00823.1-2"/>
    <property type="match status" value="1"/>
</dbReference>
<keyword evidence="6" id="KW-1185">Reference proteome</keyword>
<dbReference type="InterPro" id="IPR036428">
    <property type="entry name" value="PCD_sf"/>
</dbReference>
<dbReference type="Proteomes" id="UP001162891">
    <property type="component" value="Chromosome"/>
</dbReference>
<comment type="similarity">
    <text evidence="2 4">Belongs to the pterin-4-alpha-carbinolamine dehydratase family.</text>
</comment>
<evidence type="ECO:0000256" key="1">
    <source>
        <dbReference type="ARBA" id="ARBA00001554"/>
    </source>
</evidence>
<dbReference type="RefSeq" id="WP_248352362.1">
    <property type="nucleotide sequence ID" value="NZ_AP025591.1"/>
</dbReference>
<dbReference type="SUPFAM" id="SSF55248">
    <property type="entry name" value="PCD-like"/>
    <property type="match status" value="1"/>
</dbReference>
<accession>A0ABN6MSQ6</accession>
<dbReference type="EC" id="4.2.1.96" evidence="4"/>
<sequence>MDFADRKCLPCEKGTPPMPAADVDAALGALDGWAAREERTRIHKQYRFKDFVEAMRFVNALAGLAEAEGHHPDFTVHWNTVDVTLWTHTVGGLSDNDFIVAAKLDRLPAAAAARR</sequence>
<dbReference type="InterPro" id="IPR001533">
    <property type="entry name" value="Pterin_deHydtase"/>
</dbReference>